<evidence type="ECO:0000313" key="3">
    <source>
        <dbReference type="Proteomes" id="UP000265520"/>
    </source>
</evidence>
<accession>A0A392S106</accession>
<protein>
    <submittedName>
        <fullName evidence="2">Uncharacterized protein</fullName>
    </submittedName>
</protein>
<dbReference type="Proteomes" id="UP000265520">
    <property type="component" value="Unassembled WGS sequence"/>
</dbReference>
<organism evidence="2 3">
    <name type="scientific">Trifolium medium</name>
    <dbReference type="NCBI Taxonomy" id="97028"/>
    <lineage>
        <taxon>Eukaryota</taxon>
        <taxon>Viridiplantae</taxon>
        <taxon>Streptophyta</taxon>
        <taxon>Embryophyta</taxon>
        <taxon>Tracheophyta</taxon>
        <taxon>Spermatophyta</taxon>
        <taxon>Magnoliopsida</taxon>
        <taxon>eudicotyledons</taxon>
        <taxon>Gunneridae</taxon>
        <taxon>Pentapetalae</taxon>
        <taxon>rosids</taxon>
        <taxon>fabids</taxon>
        <taxon>Fabales</taxon>
        <taxon>Fabaceae</taxon>
        <taxon>Papilionoideae</taxon>
        <taxon>50 kb inversion clade</taxon>
        <taxon>NPAAA clade</taxon>
        <taxon>Hologalegina</taxon>
        <taxon>IRL clade</taxon>
        <taxon>Trifolieae</taxon>
        <taxon>Trifolium</taxon>
    </lineage>
</organism>
<feature type="region of interest" description="Disordered" evidence="1">
    <location>
        <begin position="1"/>
        <end position="84"/>
    </location>
</feature>
<keyword evidence="3" id="KW-1185">Reference proteome</keyword>
<feature type="compositionally biased region" description="Polar residues" evidence="1">
    <location>
        <begin position="1"/>
        <end position="27"/>
    </location>
</feature>
<dbReference type="AlphaFoldDB" id="A0A392S106"/>
<evidence type="ECO:0000313" key="2">
    <source>
        <dbReference type="EMBL" id="MCI41516.1"/>
    </source>
</evidence>
<proteinExistence type="predicted"/>
<dbReference type="EMBL" id="LXQA010293218">
    <property type="protein sequence ID" value="MCI41516.1"/>
    <property type="molecule type" value="Genomic_DNA"/>
</dbReference>
<evidence type="ECO:0000256" key="1">
    <source>
        <dbReference type="SAM" id="MobiDB-lite"/>
    </source>
</evidence>
<reference evidence="2 3" key="1">
    <citation type="journal article" date="2018" name="Front. Plant Sci.">
        <title>Red Clover (Trifolium pratense) and Zigzag Clover (T. medium) - A Picture of Genomic Similarities and Differences.</title>
        <authorList>
            <person name="Dluhosova J."/>
            <person name="Istvanek J."/>
            <person name="Nedelnik J."/>
            <person name="Repkova J."/>
        </authorList>
    </citation>
    <scope>NUCLEOTIDE SEQUENCE [LARGE SCALE GENOMIC DNA]</scope>
    <source>
        <strain evidence="3">cv. 10/8</strain>
        <tissue evidence="2">Leaf</tissue>
    </source>
</reference>
<sequence>VRDTSSSRQHSPEASCSGMASTASTAKQETRPHSSPRGQGLPNGKEGEAGCTTRAAASVPPRIKVDDKTGIVVKPSLSWKPGKP</sequence>
<name>A0A392S106_9FABA</name>
<feature type="non-terminal residue" evidence="2">
    <location>
        <position position="1"/>
    </location>
</feature>
<comment type="caution">
    <text evidence="2">The sequence shown here is derived from an EMBL/GenBank/DDBJ whole genome shotgun (WGS) entry which is preliminary data.</text>
</comment>